<accession>A0A8A1LTM2</accession>
<dbReference type="AlphaFoldDB" id="A0A8A1LTM2"/>
<name>A0A8A1LTM2_AJEC8</name>
<dbReference type="Proteomes" id="UP000663419">
    <property type="component" value="Chromosome 4"/>
</dbReference>
<reference evidence="1" key="1">
    <citation type="submission" date="2021-01" db="EMBL/GenBank/DDBJ databases">
        <title>Chromosome-level genome assembly of a human fungal pathogen reveals clustering of transcriptionally co-regulated genes.</title>
        <authorList>
            <person name="Voorhies M."/>
            <person name="Cohen S."/>
            <person name="Shea T.P."/>
            <person name="Petrus S."/>
            <person name="Munoz J.F."/>
            <person name="Poplawski S."/>
            <person name="Goldman W.E."/>
            <person name="Michael T."/>
            <person name="Cuomo C.A."/>
            <person name="Sil A."/>
            <person name="Beyhan S."/>
        </authorList>
    </citation>
    <scope>NUCLEOTIDE SEQUENCE</scope>
    <source>
        <strain evidence="1">H88</strain>
    </source>
</reference>
<evidence type="ECO:0000313" key="2">
    <source>
        <dbReference type="Proteomes" id="UP000663419"/>
    </source>
</evidence>
<sequence length="66" mass="7188">MPSDKLRCVHFQWAAALRSELCHCNIQSSPIFGALAGITMGHKSCTPANSLHRDGKHFLIIANGLD</sequence>
<gene>
    <name evidence="1" type="ORF">I7I53_03291</name>
</gene>
<dbReference type="EMBL" id="CP069105">
    <property type="protein sequence ID" value="QSS55422.1"/>
    <property type="molecule type" value="Genomic_DNA"/>
</dbReference>
<proteinExistence type="predicted"/>
<organism evidence="1 2">
    <name type="scientific">Ajellomyces capsulatus (strain H88)</name>
    <name type="common">Darling's disease fungus</name>
    <name type="synonym">Histoplasma capsulatum</name>
    <dbReference type="NCBI Taxonomy" id="544711"/>
    <lineage>
        <taxon>Eukaryota</taxon>
        <taxon>Fungi</taxon>
        <taxon>Dikarya</taxon>
        <taxon>Ascomycota</taxon>
        <taxon>Pezizomycotina</taxon>
        <taxon>Eurotiomycetes</taxon>
        <taxon>Eurotiomycetidae</taxon>
        <taxon>Onygenales</taxon>
        <taxon>Ajellomycetaceae</taxon>
        <taxon>Histoplasma</taxon>
    </lineage>
</organism>
<dbReference type="VEuPathDB" id="FungiDB:I7I53_03291"/>
<evidence type="ECO:0000313" key="1">
    <source>
        <dbReference type="EMBL" id="QSS55422.1"/>
    </source>
</evidence>
<protein>
    <submittedName>
        <fullName evidence="1">Uncharacterized protein</fullName>
    </submittedName>
</protein>